<name>A0ABW0WXA2_9ACTN</name>
<reference evidence="3" key="1">
    <citation type="journal article" date="2019" name="Int. J. Syst. Evol. Microbiol.">
        <title>The Global Catalogue of Microorganisms (GCM) 10K type strain sequencing project: providing services to taxonomists for standard genome sequencing and annotation.</title>
        <authorList>
            <consortium name="The Broad Institute Genomics Platform"/>
            <consortium name="The Broad Institute Genome Sequencing Center for Infectious Disease"/>
            <person name="Wu L."/>
            <person name="Ma J."/>
        </authorList>
    </citation>
    <scope>NUCLEOTIDE SEQUENCE [LARGE SCALE GENOMIC DNA]</scope>
    <source>
        <strain evidence="3">CGMCC 4.1437</strain>
    </source>
</reference>
<feature type="compositionally biased region" description="Basic and acidic residues" evidence="1">
    <location>
        <begin position="135"/>
        <end position="160"/>
    </location>
</feature>
<evidence type="ECO:0000313" key="3">
    <source>
        <dbReference type="Proteomes" id="UP001595975"/>
    </source>
</evidence>
<gene>
    <name evidence="2" type="ORF">ACFP3U_04250</name>
</gene>
<dbReference type="EMBL" id="JBHSOF010000003">
    <property type="protein sequence ID" value="MFC5662192.1"/>
    <property type="molecule type" value="Genomic_DNA"/>
</dbReference>
<evidence type="ECO:0000313" key="2">
    <source>
        <dbReference type="EMBL" id="MFC5662192.1"/>
    </source>
</evidence>
<organism evidence="2 3">
    <name type="scientific">Kitasatospora misakiensis</name>
    <dbReference type="NCBI Taxonomy" id="67330"/>
    <lineage>
        <taxon>Bacteria</taxon>
        <taxon>Bacillati</taxon>
        <taxon>Actinomycetota</taxon>
        <taxon>Actinomycetes</taxon>
        <taxon>Kitasatosporales</taxon>
        <taxon>Streptomycetaceae</taxon>
        <taxon>Kitasatospora</taxon>
    </lineage>
</organism>
<dbReference type="Proteomes" id="UP001595975">
    <property type="component" value="Unassembled WGS sequence"/>
</dbReference>
<sequence length="171" mass="17645">MTGTVITDLRRRGAVDPSRVLTGPLRAVGLQWLDPGRSVEVVAEGVERALYITAGSGTATVPEAEAEASTVPDSGIPLVEGTALTLPLGARTVLTAGTAGLEYFHAILAVAGHPGGAIAHPASERPTVEGPPADRQPRELPTQERPAADRRAAEHPDHPDTPPSPKGGEPK</sequence>
<accession>A0ABW0WXA2</accession>
<protein>
    <submittedName>
        <fullName evidence="2">Uncharacterized protein</fullName>
    </submittedName>
</protein>
<proteinExistence type="predicted"/>
<comment type="caution">
    <text evidence="2">The sequence shown here is derived from an EMBL/GenBank/DDBJ whole genome shotgun (WGS) entry which is preliminary data.</text>
</comment>
<keyword evidence="3" id="KW-1185">Reference proteome</keyword>
<evidence type="ECO:0000256" key="1">
    <source>
        <dbReference type="SAM" id="MobiDB-lite"/>
    </source>
</evidence>
<dbReference type="RefSeq" id="WP_380223791.1">
    <property type="nucleotide sequence ID" value="NZ_JBHSOF010000003.1"/>
</dbReference>
<feature type="region of interest" description="Disordered" evidence="1">
    <location>
        <begin position="118"/>
        <end position="171"/>
    </location>
</feature>